<keyword evidence="2" id="KW-0378">Hydrolase</keyword>
<dbReference type="SMART" id="SM01314">
    <property type="entry name" value="SnAC"/>
    <property type="match status" value="1"/>
</dbReference>
<dbReference type="InterPro" id="IPR014001">
    <property type="entry name" value="Helicase_ATP-bd"/>
</dbReference>
<sequence length="658" mass="71247">MQHHWELLIVDEGHRLKNASSKLAEVLRSFLVKHRVLLTGTPIQNTLGELWALLNFVLPHVFNCSDTFDEWFAAPFQGSTEDVQRQLNEEEQLLVITRLHQVLRPFMLRRTKREVEAELPGKTEHVLRCAMSAWQTALYQQITQQGRVMMDDAASKSLQNTAMHLRKACNHPYLFLGTQLYMPKDPLEPIRASGKLELLDRILPKLKSSGHRVLLFSQMVKALDIIQDYLDFREYKYMRLDGSTKTDDRGRMLKDFNAEGSEVFIFMLSTRAGGLGLNLQTADTVIMFDSDWNPQMDLQAEDRAHRIGQKKDVLVLILVSAGTIEQAILDKAQLKRDLDAKVIQAGMFNDRSTHSERQQVLQKLMQKGTADLGQGVPSDSELNSLLARSKAELVSFAQMDEEAASLTNGRSRLLTIEELPAWVTSPPTKANGNSAAADLLEEGASGETANGMGRKRRRTSCVSVSYSDVTDAAFLRMLDSKDQGAAPSPVVSPAPAPRGGSGGSRASGKRQRSSTPQAKPRPPPKPAPEQKGQQSGSSSQAGALQDDISCAHGKPPAPRRSGRPPGKRKGTVDSSTPPPTPASGAKKAEAANGSAKLRKESPGKAGGPGSKCKGSRSQSQGSPDIGAAPTGSGGDSGDEAGSGVDGPSRRTPKGKAAG</sequence>
<dbReference type="EMBL" id="JALJOV010002227">
    <property type="protein sequence ID" value="KAK9832667.1"/>
    <property type="molecule type" value="Genomic_DNA"/>
</dbReference>
<feature type="compositionally biased region" description="Basic residues" evidence="4">
    <location>
        <begin position="560"/>
        <end position="569"/>
    </location>
</feature>
<evidence type="ECO:0000313" key="8">
    <source>
        <dbReference type="Proteomes" id="UP001485043"/>
    </source>
</evidence>
<feature type="domain" description="Helicase C-terminal" evidence="6">
    <location>
        <begin position="198"/>
        <end position="365"/>
    </location>
</feature>
<dbReference type="SMART" id="SM00490">
    <property type="entry name" value="HELICc"/>
    <property type="match status" value="1"/>
</dbReference>
<keyword evidence="8" id="KW-1185">Reference proteome</keyword>
<feature type="compositionally biased region" description="Low complexity" evidence="4">
    <location>
        <begin position="529"/>
        <end position="543"/>
    </location>
</feature>
<evidence type="ECO:0000256" key="4">
    <source>
        <dbReference type="SAM" id="MobiDB-lite"/>
    </source>
</evidence>
<reference evidence="7 8" key="1">
    <citation type="journal article" date="2024" name="Nat. Commun.">
        <title>Phylogenomics reveals the evolutionary origins of lichenization in chlorophyte algae.</title>
        <authorList>
            <person name="Puginier C."/>
            <person name="Libourel C."/>
            <person name="Otte J."/>
            <person name="Skaloud P."/>
            <person name="Haon M."/>
            <person name="Grisel S."/>
            <person name="Petersen M."/>
            <person name="Berrin J.G."/>
            <person name="Delaux P.M."/>
            <person name="Dal Grande F."/>
            <person name="Keller J."/>
        </authorList>
    </citation>
    <scope>NUCLEOTIDE SEQUENCE [LARGE SCALE GENOMIC DNA]</scope>
    <source>
        <strain evidence="7 8">SAG 2523</strain>
    </source>
</reference>
<dbReference type="InterPro" id="IPR000330">
    <property type="entry name" value="SNF2_N"/>
</dbReference>
<dbReference type="PROSITE" id="PS51194">
    <property type="entry name" value="HELICASE_CTER"/>
    <property type="match status" value="1"/>
</dbReference>
<keyword evidence="3" id="KW-0539">Nucleus</keyword>
<comment type="subcellular location">
    <subcellularLocation>
        <location evidence="1">Nucleus</location>
    </subcellularLocation>
</comment>
<evidence type="ECO:0000256" key="1">
    <source>
        <dbReference type="ARBA" id="ARBA00004123"/>
    </source>
</evidence>
<dbReference type="Gene3D" id="3.40.50.10810">
    <property type="entry name" value="Tandem AAA-ATPase domain"/>
    <property type="match status" value="1"/>
</dbReference>
<feature type="domain" description="Helicase ATP-binding" evidence="5">
    <location>
        <begin position="1"/>
        <end position="60"/>
    </location>
</feature>
<dbReference type="GO" id="GO:0005524">
    <property type="term" value="F:ATP binding"/>
    <property type="evidence" value="ECO:0007669"/>
    <property type="project" value="InterPro"/>
</dbReference>
<feature type="region of interest" description="Disordered" evidence="4">
    <location>
        <begin position="483"/>
        <end position="658"/>
    </location>
</feature>
<dbReference type="GO" id="GO:0016787">
    <property type="term" value="F:hydrolase activity"/>
    <property type="evidence" value="ECO:0007669"/>
    <property type="project" value="UniProtKB-KW"/>
</dbReference>
<name>A0AAW1RHB8_9CHLO</name>
<gene>
    <name evidence="7" type="ORF">WJX84_004356</name>
</gene>
<comment type="caution">
    <text evidence="7">The sequence shown here is derived from an EMBL/GenBank/DDBJ whole genome shotgun (WGS) entry which is preliminary data.</text>
</comment>
<dbReference type="InterPro" id="IPR027417">
    <property type="entry name" value="P-loop_NTPase"/>
</dbReference>
<evidence type="ECO:0000259" key="6">
    <source>
        <dbReference type="PROSITE" id="PS51194"/>
    </source>
</evidence>
<evidence type="ECO:0000256" key="2">
    <source>
        <dbReference type="ARBA" id="ARBA00022801"/>
    </source>
</evidence>
<dbReference type="InterPro" id="IPR049730">
    <property type="entry name" value="SNF2/RAD54-like_C"/>
</dbReference>
<dbReference type="InterPro" id="IPR001650">
    <property type="entry name" value="Helicase_C-like"/>
</dbReference>
<dbReference type="SUPFAM" id="SSF52540">
    <property type="entry name" value="P-loop containing nucleoside triphosphate hydrolases"/>
    <property type="match status" value="2"/>
</dbReference>
<dbReference type="InterPro" id="IPR038718">
    <property type="entry name" value="SNF2-like_sf"/>
</dbReference>
<dbReference type="GO" id="GO:0042393">
    <property type="term" value="F:histone binding"/>
    <property type="evidence" value="ECO:0007669"/>
    <property type="project" value="InterPro"/>
</dbReference>
<dbReference type="CDD" id="cd18793">
    <property type="entry name" value="SF2_C_SNF"/>
    <property type="match status" value="1"/>
</dbReference>
<dbReference type="Gene3D" id="3.40.50.300">
    <property type="entry name" value="P-loop containing nucleotide triphosphate hydrolases"/>
    <property type="match status" value="1"/>
</dbReference>
<accession>A0AAW1RHB8</accession>
<dbReference type="GO" id="GO:0005634">
    <property type="term" value="C:nucleus"/>
    <property type="evidence" value="ECO:0007669"/>
    <property type="project" value="UniProtKB-SubCell"/>
</dbReference>
<proteinExistence type="predicted"/>
<evidence type="ECO:0000256" key="3">
    <source>
        <dbReference type="ARBA" id="ARBA00023242"/>
    </source>
</evidence>
<dbReference type="AlphaFoldDB" id="A0AAW1RHB8"/>
<feature type="region of interest" description="Disordered" evidence="4">
    <location>
        <begin position="442"/>
        <end position="463"/>
    </location>
</feature>
<dbReference type="Proteomes" id="UP001485043">
    <property type="component" value="Unassembled WGS sequence"/>
</dbReference>
<dbReference type="PROSITE" id="PS51192">
    <property type="entry name" value="HELICASE_ATP_BIND_1"/>
    <property type="match status" value="1"/>
</dbReference>
<dbReference type="Pfam" id="PF00176">
    <property type="entry name" value="SNF2-rel_dom"/>
    <property type="match status" value="1"/>
</dbReference>
<evidence type="ECO:0000259" key="5">
    <source>
        <dbReference type="PROSITE" id="PS51192"/>
    </source>
</evidence>
<dbReference type="InterPro" id="IPR029295">
    <property type="entry name" value="SnAC"/>
</dbReference>
<dbReference type="Pfam" id="PF00271">
    <property type="entry name" value="Helicase_C"/>
    <property type="match status" value="1"/>
</dbReference>
<organism evidence="7 8">
    <name type="scientific">Apatococcus fuscideae</name>
    <dbReference type="NCBI Taxonomy" id="2026836"/>
    <lineage>
        <taxon>Eukaryota</taxon>
        <taxon>Viridiplantae</taxon>
        <taxon>Chlorophyta</taxon>
        <taxon>core chlorophytes</taxon>
        <taxon>Trebouxiophyceae</taxon>
        <taxon>Chlorellales</taxon>
        <taxon>Chlorellaceae</taxon>
        <taxon>Apatococcus</taxon>
    </lineage>
</organism>
<dbReference type="PANTHER" id="PTHR10799">
    <property type="entry name" value="SNF2/RAD54 HELICASE FAMILY"/>
    <property type="match status" value="1"/>
</dbReference>
<protein>
    <submittedName>
        <fullName evidence="7">Uncharacterized protein</fullName>
    </submittedName>
</protein>
<evidence type="ECO:0000313" key="7">
    <source>
        <dbReference type="EMBL" id="KAK9832667.1"/>
    </source>
</evidence>